<dbReference type="Gene3D" id="2.60.120.260">
    <property type="entry name" value="Galactose-binding domain-like"/>
    <property type="match status" value="1"/>
</dbReference>
<keyword evidence="5" id="KW-0430">Lectin</keyword>
<evidence type="ECO:0000256" key="4">
    <source>
        <dbReference type="ARBA" id="ARBA00022723"/>
    </source>
</evidence>
<dbReference type="Pfam" id="PF22633">
    <property type="entry name" value="F5_F8_type_C_2"/>
    <property type="match status" value="1"/>
</dbReference>
<dbReference type="EMBL" id="CAJPWZ010003308">
    <property type="protein sequence ID" value="CAG2256512.1"/>
    <property type="molecule type" value="Genomic_DNA"/>
</dbReference>
<gene>
    <name evidence="9" type="ORF">MEDL_67823</name>
</gene>
<dbReference type="SMART" id="SM00607">
    <property type="entry name" value="FTP"/>
    <property type="match status" value="1"/>
</dbReference>
<dbReference type="SUPFAM" id="SSF49785">
    <property type="entry name" value="Galactose-binding domain-like"/>
    <property type="match status" value="1"/>
</dbReference>
<dbReference type="PANTHER" id="PTHR45713:SF6">
    <property type="entry name" value="F5_8 TYPE C DOMAIN-CONTAINING PROTEIN"/>
    <property type="match status" value="1"/>
</dbReference>
<dbReference type="AlphaFoldDB" id="A0A8S3VF25"/>
<name>A0A8S3VF25_MYTED</name>
<dbReference type="InterPro" id="IPR006585">
    <property type="entry name" value="FTP1"/>
</dbReference>
<keyword evidence="4" id="KW-0479">Metal-binding</keyword>
<feature type="domain" description="Fucolectin tachylectin-4 pentraxin-1" evidence="8">
    <location>
        <begin position="3"/>
        <end position="141"/>
    </location>
</feature>
<keyword evidence="7" id="KW-1015">Disulfide bond</keyword>
<protein>
    <recommendedName>
        <fullName evidence="8">Fucolectin tachylectin-4 pentraxin-1 domain-containing protein</fullName>
    </recommendedName>
</protein>
<dbReference type="GO" id="GO:0001868">
    <property type="term" value="P:regulation of complement activation, lectin pathway"/>
    <property type="evidence" value="ECO:0007669"/>
    <property type="project" value="UniProtKB-ARBA"/>
</dbReference>
<comment type="similarity">
    <text evidence="2">Belongs to the fucolectin family.</text>
</comment>
<reference evidence="9" key="1">
    <citation type="submission" date="2021-03" db="EMBL/GenBank/DDBJ databases">
        <authorList>
            <person name="Bekaert M."/>
        </authorList>
    </citation>
    <scope>NUCLEOTIDE SEQUENCE</scope>
</reference>
<proteinExistence type="inferred from homology"/>
<dbReference type="GO" id="GO:0010185">
    <property type="term" value="P:regulation of cellular defense response"/>
    <property type="evidence" value="ECO:0007669"/>
    <property type="project" value="UniProtKB-ARBA"/>
</dbReference>
<evidence type="ECO:0000256" key="3">
    <source>
        <dbReference type="ARBA" id="ARBA00011233"/>
    </source>
</evidence>
<dbReference type="InterPro" id="IPR008979">
    <property type="entry name" value="Galactose-bd-like_sf"/>
</dbReference>
<evidence type="ECO:0000256" key="5">
    <source>
        <dbReference type="ARBA" id="ARBA00022734"/>
    </source>
</evidence>
<comment type="caution">
    <text evidence="9">The sequence shown here is derived from an EMBL/GenBank/DDBJ whole genome shotgun (WGS) entry which is preliminary data.</text>
</comment>
<dbReference type="GO" id="GO:0042806">
    <property type="term" value="F:fucose binding"/>
    <property type="evidence" value="ECO:0007669"/>
    <property type="project" value="UniProtKB-ARBA"/>
</dbReference>
<sequence>MCLEDVSLKKLTGQSSTYRRSRYPSRNGVDGDLHSMIITNSETNPYWWVDLGGAFSVHHVEIWNRPAAGHRFRQADIMVGPTLSKMTACTYYIGPARSGELLILKCSKPTIGRIVKIALRGKEYLQFMEAKVFAYGKTCLEKPKPKPSHSSLNVTTHSPK</sequence>
<dbReference type="GO" id="GO:0046872">
    <property type="term" value="F:metal ion binding"/>
    <property type="evidence" value="ECO:0007669"/>
    <property type="project" value="UniProtKB-KW"/>
</dbReference>
<evidence type="ECO:0000256" key="6">
    <source>
        <dbReference type="ARBA" id="ARBA00022837"/>
    </source>
</evidence>
<evidence type="ECO:0000313" key="9">
    <source>
        <dbReference type="EMBL" id="CAG2256512.1"/>
    </source>
</evidence>
<keyword evidence="6" id="KW-0106">Calcium</keyword>
<dbReference type="Proteomes" id="UP000683360">
    <property type="component" value="Unassembled WGS sequence"/>
</dbReference>
<comment type="function">
    <text evidence="1">Acts as a defensive agent. Recognizes blood group fucosylated oligosaccharides including A, B, H and Lewis B-type antigens. Does not recognize Lewis A antigen and has low affinity for monovalent haptens.</text>
</comment>
<evidence type="ECO:0000313" key="10">
    <source>
        <dbReference type="Proteomes" id="UP000683360"/>
    </source>
</evidence>
<evidence type="ECO:0000259" key="8">
    <source>
        <dbReference type="SMART" id="SM00607"/>
    </source>
</evidence>
<organism evidence="9 10">
    <name type="scientific">Mytilus edulis</name>
    <name type="common">Blue mussel</name>
    <dbReference type="NCBI Taxonomy" id="6550"/>
    <lineage>
        <taxon>Eukaryota</taxon>
        <taxon>Metazoa</taxon>
        <taxon>Spiralia</taxon>
        <taxon>Lophotrochozoa</taxon>
        <taxon>Mollusca</taxon>
        <taxon>Bivalvia</taxon>
        <taxon>Autobranchia</taxon>
        <taxon>Pteriomorphia</taxon>
        <taxon>Mytilida</taxon>
        <taxon>Mytiloidea</taxon>
        <taxon>Mytilidae</taxon>
        <taxon>Mytilinae</taxon>
        <taxon>Mytilus</taxon>
    </lineage>
</organism>
<keyword evidence="10" id="KW-1185">Reference proteome</keyword>
<accession>A0A8S3VF25</accession>
<evidence type="ECO:0000256" key="1">
    <source>
        <dbReference type="ARBA" id="ARBA00002219"/>
    </source>
</evidence>
<dbReference type="InterPro" id="IPR051941">
    <property type="entry name" value="BG_Antigen-Binding_Lectin"/>
</dbReference>
<dbReference type="OrthoDB" id="547680at2759"/>
<evidence type="ECO:0000256" key="2">
    <source>
        <dbReference type="ARBA" id="ARBA00010147"/>
    </source>
</evidence>
<comment type="subunit">
    <text evidence="3">Homotrimer.</text>
</comment>
<dbReference type="PANTHER" id="PTHR45713">
    <property type="entry name" value="FTP DOMAIN-CONTAINING PROTEIN"/>
    <property type="match status" value="1"/>
</dbReference>
<evidence type="ECO:0000256" key="7">
    <source>
        <dbReference type="ARBA" id="ARBA00023157"/>
    </source>
</evidence>